<dbReference type="SUPFAM" id="SSF51905">
    <property type="entry name" value="FAD/NAD(P)-binding domain"/>
    <property type="match status" value="1"/>
</dbReference>
<dbReference type="NCBIfam" id="NF001933">
    <property type="entry name" value="PRK00711.1"/>
    <property type="match status" value="1"/>
</dbReference>
<dbReference type="InterPro" id="IPR036188">
    <property type="entry name" value="FAD/NAD-bd_sf"/>
</dbReference>
<dbReference type="EC" id="1.4.99.-" evidence="4"/>
<reference evidence="4 5" key="1">
    <citation type="submission" date="2024-02" db="EMBL/GenBank/DDBJ databases">
        <title>Draft genome sequence of Collimonas sp. strain H4R21, an effective mineral-weathering bacterial strain isolated from the beech rhizosphere.</title>
        <authorList>
            <person name="Morin E."/>
            <person name="Uroz S."/>
            <person name="Leveau J.H.J."/>
            <person name="Kumar R."/>
            <person name="Rey M.W."/>
            <person name="Pham J."/>
        </authorList>
    </citation>
    <scope>NUCLEOTIDE SEQUENCE [LARGE SCALE GENOMIC DNA]</scope>
    <source>
        <strain evidence="4 5">H4R21</strain>
    </source>
</reference>
<name>A0ABU9PRW7_9BURK</name>
<evidence type="ECO:0000259" key="3">
    <source>
        <dbReference type="Pfam" id="PF01266"/>
    </source>
</evidence>
<dbReference type="RefSeq" id="WP_092393871.1">
    <property type="nucleotide sequence ID" value="NZ_JBANDC010000003.1"/>
</dbReference>
<proteinExistence type="inferred from homology"/>
<evidence type="ECO:0000313" key="5">
    <source>
        <dbReference type="Proteomes" id="UP001495910"/>
    </source>
</evidence>
<organism evidence="4 5">
    <name type="scientific">Collimonas rhizosphaerae</name>
    <dbReference type="NCBI Taxonomy" id="3126357"/>
    <lineage>
        <taxon>Bacteria</taxon>
        <taxon>Pseudomonadati</taxon>
        <taxon>Pseudomonadota</taxon>
        <taxon>Betaproteobacteria</taxon>
        <taxon>Burkholderiales</taxon>
        <taxon>Oxalobacteraceae</taxon>
        <taxon>Collimonas</taxon>
    </lineage>
</organism>
<dbReference type="Gene3D" id="3.50.50.60">
    <property type="entry name" value="FAD/NAD(P)-binding domain"/>
    <property type="match status" value="2"/>
</dbReference>
<comment type="caution">
    <text evidence="4">The sequence shown here is derived from an EMBL/GenBank/DDBJ whole genome shotgun (WGS) entry which is preliminary data.</text>
</comment>
<dbReference type="Gene3D" id="3.30.9.10">
    <property type="entry name" value="D-Amino Acid Oxidase, subunit A, domain 2"/>
    <property type="match status" value="1"/>
</dbReference>
<dbReference type="Proteomes" id="UP001495910">
    <property type="component" value="Unassembled WGS sequence"/>
</dbReference>
<gene>
    <name evidence="4" type="ORF">V8G57_04985</name>
</gene>
<dbReference type="EMBL" id="JBANDC010000003">
    <property type="protein sequence ID" value="MEM4986741.1"/>
    <property type="molecule type" value="Genomic_DNA"/>
</dbReference>
<comment type="similarity">
    <text evidence="1">Belongs to the DadA oxidoreductase family.</text>
</comment>
<dbReference type="Pfam" id="PF01266">
    <property type="entry name" value="DAO"/>
    <property type="match status" value="1"/>
</dbReference>
<accession>A0ABU9PRW7</accession>
<evidence type="ECO:0000256" key="2">
    <source>
        <dbReference type="ARBA" id="ARBA00023002"/>
    </source>
</evidence>
<evidence type="ECO:0000313" key="4">
    <source>
        <dbReference type="EMBL" id="MEM4986741.1"/>
    </source>
</evidence>
<sequence>MRTIVIQQQTQKQIVVIGGGVMGVCSAYFLAEAGHQVAVVEQRSNVAEQSTLGNSGILSAGAALPWAVPGMRRKILSGMFNQEAPNVLNARFSPALWRWMRRWMAESDIQRFRSHARQMQRLASYSQDLLEQIQQHFQLDFEQSPGLLRLFRSEAELAALAPARELLAECGVAHQLLDEAAVRLQEPALAGAGKLAGGLYFPDLGAGNCTLFTKQLKAILQGLGVQFHFDSKVSAVAPQGAQVALHIDGNVLLADAVVCAAGGASAELLKPLGLRLPLHAIKTYTATATVKNYDVAPQTAVLDGSYQVTMARIGDRIRLAGIAEFGAQDMSFDDKAMRTLLKVAQDWFPDAANFNSASFWCGHTPMLADEVPLIGHTGASNVFVNIGHGGSGWSMALGAAKVLADQISGLVPEVDLDGLTVARYR</sequence>
<dbReference type="GO" id="GO:0016491">
    <property type="term" value="F:oxidoreductase activity"/>
    <property type="evidence" value="ECO:0007669"/>
    <property type="project" value="UniProtKB-KW"/>
</dbReference>
<keyword evidence="2 4" id="KW-0560">Oxidoreductase</keyword>
<dbReference type="PANTHER" id="PTHR13847">
    <property type="entry name" value="SARCOSINE DEHYDROGENASE-RELATED"/>
    <property type="match status" value="1"/>
</dbReference>
<feature type="domain" description="FAD dependent oxidoreductase" evidence="3">
    <location>
        <begin position="14"/>
        <end position="405"/>
    </location>
</feature>
<protein>
    <submittedName>
        <fullName evidence="4">D-amino acid dehydrogenase</fullName>
        <ecNumber evidence="4">1.4.99.-</ecNumber>
    </submittedName>
</protein>
<dbReference type="PANTHER" id="PTHR13847:SF280">
    <property type="entry name" value="D-AMINO ACID DEHYDROGENASE"/>
    <property type="match status" value="1"/>
</dbReference>
<dbReference type="SUPFAM" id="SSF54373">
    <property type="entry name" value="FAD-linked reductases, C-terminal domain"/>
    <property type="match status" value="1"/>
</dbReference>
<evidence type="ECO:0000256" key="1">
    <source>
        <dbReference type="ARBA" id="ARBA00009410"/>
    </source>
</evidence>
<keyword evidence="5" id="KW-1185">Reference proteome</keyword>
<dbReference type="InterPro" id="IPR006076">
    <property type="entry name" value="FAD-dep_OxRdtase"/>
</dbReference>